<dbReference type="InterPro" id="IPR011009">
    <property type="entry name" value="Kinase-like_dom_sf"/>
</dbReference>
<dbReference type="SUPFAM" id="SSF56112">
    <property type="entry name" value="Protein kinase-like (PK-like)"/>
    <property type="match status" value="1"/>
</dbReference>
<feature type="region of interest" description="Disordered" evidence="8">
    <location>
        <begin position="274"/>
        <end position="303"/>
    </location>
</feature>
<organism evidence="10 11">
    <name type="scientific">Wenjunlia tyrosinilytica</name>
    <dbReference type="NCBI Taxonomy" id="1544741"/>
    <lineage>
        <taxon>Bacteria</taxon>
        <taxon>Bacillati</taxon>
        <taxon>Actinomycetota</taxon>
        <taxon>Actinomycetes</taxon>
        <taxon>Kitasatosporales</taxon>
        <taxon>Streptomycetaceae</taxon>
        <taxon>Wenjunlia</taxon>
    </lineage>
</organism>
<protein>
    <recommendedName>
        <fullName evidence="1">non-specific serine/threonine protein kinase</fullName>
        <ecNumber evidence="1">2.7.11.1</ecNumber>
    </recommendedName>
</protein>
<dbReference type="AlphaFoldDB" id="A0A917ZJW9"/>
<dbReference type="InterPro" id="IPR000719">
    <property type="entry name" value="Prot_kinase_dom"/>
</dbReference>
<dbReference type="PROSITE" id="PS00107">
    <property type="entry name" value="PROTEIN_KINASE_ATP"/>
    <property type="match status" value="1"/>
</dbReference>
<evidence type="ECO:0000256" key="1">
    <source>
        <dbReference type="ARBA" id="ARBA00012513"/>
    </source>
</evidence>
<dbReference type="EC" id="2.7.11.1" evidence="1"/>
<dbReference type="GO" id="GO:0005524">
    <property type="term" value="F:ATP binding"/>
    <property type="evidence" value="ECO:0007669"/>
    <property type="project" value="UniProtKB-UniRule"/>
</dbReference>
<proteinExistence type="predicted"/>
<dbReference type="Gene3D" id="1.10.510.10">
    <property type="entry name" value="Transferase(Phosphotransferase) domain 1"/>
    <property type="match status" value="1"/>
</dbReference>
<dbReference type="PROSITE" id="PS00108">
    <property type="entry name" value="PROTEIN_KINASE_ST"/>
    <property type="match status" value="1"/>
</dbReference>
<keyword evidence="5" id="KW-0418">Kinase</keyword>
<evidence type="ECO:0000256" key="3">
    <source>
        <dbReference type="ARBA" id="ARBA00022679"/>
    </source>
</evidence>
<dbReference type="PANTHER" id="PTHR43289:SF6">
    <property type="entry name" value="SERINE_THREONINE-PROTEIN KINASE NEKL-3"/>
    <property type="match status" value="1"/>
</dbReference>
<evidence type="ECO:0000256" key="6">
    <source>
        <dbReference type="ARBA" id="ARBA00022840"/>
    </source>
</evidence>
<feature type="compositionally biased region" description="Pro residues" evidence="8">
    <location>
        <begin position="279"/>
        <end position="290"/>
    </location>
</feature>
<accession>A0A917ZJW9</accession>
<dbReference type="Proteomes" id="UP000641932">
    <property type="component" value="Unassembled WGS sequence"/>
</dbReference>
<dbReference type="Pfam" id="PF00069">
    <property type="entry name" value="Pkinase"/>
    <property type="match status" value="1"/>
</dbReference>
<reference evidence="10" key="2">
    <citation type="submission" date="2020-09" db="EMBL/GenBank/DDBJ databases">
        <authorList>
            <person name="Sun Q."/>
            <person name="Zhou Y."/>
        </authorList>
    </citation>
    <scope>NUCLEOTIDE SEQUENCE</scope>
    <source>
        <strain evidence="10">CGMCC 4.7201</strain>
    </source>
</reference>
<reference evidence="10" key="1">
    <citation type="journal article" date="2014" name="Int. J. Syst. Evol. Microbiol.">
        <title>Complete genome sequence of Corynebacterium casei LMG S-19264T (=DSM 44701T), isolated from a smear-ripened cheese.</title>
        <authorList>
            <consortium name="US DOE Joint Genome Institute (JGI-PGF)"/>
            <person name="Walter F."/>
            <person name="Albersmeier A."/>
            <person name="Kalinowski J."/>
            <person name="Ruckert C."/>
        </authorList>
    </citation>
    <scope>NUCLEOTIDE SEQUENCE</scope>
    <source>
        <strain evidence="10">CGMCC 4.7201</strain>
    </source>
</reference>
<evidence type="ECO:0000313" key="10">
    <source>
        <dbReference type="EMBL" id="GGO83494.1"/>
    </source>
</evidence>
<dbReference type="EMBL" id="BMMS01000004">
    <property type="protein sequence ID" value="GGO83494.1"/>
    <property type="molecule type" value="Genomic_DNA"/>
</dbReference>
<feature type="domain" description="Protein kinase" evidence="9">
    <location>
        <begin position="15"/>
        <end position="269"/>
    </location>
</feature>
<sequence>MTTDAGSGRLIGGRYRLCERLGHGGMGTVWLAHDEATGRDVAVKEPRVTDTLTQRERETAYLRMRREARAASRIRHPAVVAIQEVVVELGRPWIVMEYVHGRSLADLLEIEGTIPPQEAARIAMPVVGALDAAHRAGVLHRDVKPGNVLLGTDGRVVLSDFGMAMVEGERPLTESGTILGSPEYLAPERALWRPAGPESDLWSLGVLLFEAVEGRSPFRRRTTLSTLQAVVSDFPQIPRRAGPLIPLIMRLLSKEPAERPSVRHIEQALRAVAAAGPMPAEPPSVPPPARPNRRRPWWRSTPP</sequence>
<dbReference type="CDD" id="cd14014">
    <property type="entry name" value="STKc_PknB_like"/>
    <property type="match status" value="1"/>
</dbReference>
<dbReference type="InterPro" id="IPR017441">
    <property type="entry name" value="Protein_kinase_ATP_BS"/>
</dbReference>
<keyword evidence="6 7" id="KW-0067">ATP-binding</keyword>
<keyword evidence="3" id="KW-0808">Transferase</keyword>
<evidence type="ECO:0000256" key="5">
    <source>
        <dbReference type="ARBA" id="ARBA00022777"/>
    </source>
</evidence>
<evidence type="ECO:0000259" key="9">
    <source>
        <dbReference type="PROSITE" id="PS50011"/>
    </source>
</evidence>
<dbReference type="GO" id="GO:0004674">
    <property type="term" value="F:protein serine/threonine kinase activity"/>
    <property type="evidence" value="ECO:0007669"/>
    <property type="project" value="UniProtKB-KW"/>
</dbReference>
<evidence type="ECO:0000256" key="7">
    <source>
        <dbReference type="PROSITE-ProRule" id="PRU10141"/>
    </source>
</evidence>
<comment type="caution">
    <text evidence="10">The sequence shown here is derived from an EMBL/GenBank/DDBJ whole genome shotgun (WGS) entry which is preliminary data.</text>
</comment>
<feature type="binding site" evidence="7">
    <location>
        <position position="44"/>
    </location>
    <ligand>
        <name>ATP</name>
        <dbReference type="ChEBI" id="CHEBI:30616"/>
    </ligand>
</feature>
<dbReference type="RefSeq" id="WP_189130516.1">
    <property type="nucleotide sequence ID" value="NZ_BMMS01000004.1"/>
</dbReference>
<dbReference type="Gene3D" id="3.30.200.20">
    <property type="entry name" value="Phosphorylase Kinase, domain 1"/>
    <property type="match status" value="1"/>
</dbReference>
<keyword evidence="4 7" id="KW-0547">Nucleotide-binding</keyword>
<dbReference type="InterPro" id="IPR008271">
    <property type="entry name" value="Ser/Thr_kinase_AS"/>
</dbReference>
<dbReference type="SMART" id="SM00220">
    <property type="entry name" value="S_TKc"/>
    <property type="match status" value="1"/>
</dbReference>
<gene>
    <name evidence="10" type="ORF">GCM10012280_12630</name>
</gene>
<dbReference type="PROSITE" id="PS50011">
    <property type="entry name" value="PROTEIN_KINASE_DOM"/>
    <property type="match status" value="1"/>
</dbReference>
<evidence type="ECO:0000256" key="4">
    <source>
        <dbReference type="ARBA" id="ARBA00022741"/>
    </source>
</evidence>
<name>A0A917ZJW9_9ACTN</name>
<evidence type="ECO:0000313" key="11">
    <source>
        <dbReference type="Proteomes" id="UP000641932"/>
    </source>
</evidence>
<dbReference type="PANTHER" id="PTHR43289">
    <property type="entry name" value="MITOGEN-ACTIVATED PROTEIN KINASE KINASE KINASE 20-RELATED"/>
    <property type="match status" value="1"/>
</dbReference>
<evidence type="ECO:0000256" key="8">
    <source>
        <dbReference type="SAM" id="MobiDB-lite"/>
    </source>
</evidence>
<evidence type="ECO:0000256" key="2">
    <source>
        <dbReference type="ARBA" id="ARBA00022527"/>
    </source>
</evidence>
<keyword evidence="2" id="KW-0723">Serine/threonine-protein kinase</keyword>
<keyword evidence="11" id="KW-1185">Reference proteome</keyword>